<dbReference type="EMBL" id="JACJVN010000012">
    <property type="protein sequence ID" value="MBB6676128.1"/>
    <property type="molecule type" value="Genomic_DNA"/>
</dbReference>
<dbReference type="Proteomes" id="UP000574133">
    <property type="component" value="Unassembled WGS sequence"/>
</dbReference>
<evidence type="ECO:0000313" key="1">
    <source>
        <dbReference type="EMBL" id="MBB6676128.1"/>
    </source>
</evidence>
<comment type="caution">
    <text evidence="1">The sequence shown here is derived from an EMBL/GenBank/DDBJ whole genome shotgun (WGS) entry which is preliminary data.</text>
</comment>
<accession>A0A841T9N1</accession>
<name>A0A841T9N1_9BACL</name>
<proteinExistence type="predicted"/>
<keyword evidence="2" id="KW-1185">Reference proteome</keyword>
<evidence type="ECO:0000313" key="2">
    <source>
        <dbReference type="Proteomes" id="UP000574133"/>
    </source>
</evidence>
<protein>
    <submittedName>
        <fullName evidence="1">Uncharacterized protein</fullName>
    </submittedName>
</protein>
<dbReference type="RefSeq" id="WP_185177434.1">
    <property type="nucleotide sequence ID" value="NZ_CBCSEP010000011.1"/>
</dbReference>
<gene>
    <name evidence="1" type="ORF">H4Q31_02185</name>
</gene>
<reference evidence="1 2" key="1">
    <citation type="submission" date="2020-08" db="EMBL/GenBank/DDBJ databases">
        <title>Cohnella phylogeny.</title>
        <authorList>
            <person name="Dunlap C."/>
        </authorList>
    </citation>
    <scope>NUCLEOTIDE SEQUENCE [LARGE SCALE GENOMIC DNA]</scope>
    <source>
        <strain evidence="1 2">DSM 103658</strain>
    </source>
</reference>
<dbReference type="AlphaFoldDB" id="A0A841T9N1"/>
<sequence length="67" mass="6705">MDLEQALAAYVGRSIEAISPNSFVQGTLLGTGSGLLSIEAVSSGYTSPSGPVSVPIANLSLVRVLAA</sequence>
<organism evidence="1 2">
    <name type="scientific">Cohnella lubricantis</name>
    <dbReference type="NCBI Taxonomy" id="2163172"/>
    <lineage>
        <taxon>Bacteria</taxon>
        <taxon>Bacillati</taxon>
        <taxon>Bacillota</taxon>
        <taxon>Bacilli</taxon>
        <taxon>Bacillales</taxon>
        <taxon>Paenibacillaceae</taxon>
        <taxon>Cohnella</taxon>
    </lineage>
</organism>